<dbReference type="Proteomes" id="UP000800092">
    <property type="component" value="Unassembled WGS sequence"/>
</dbReference>
<reference evidence="3" key="1">
    <citation type="journal article" date="2020" name="Stud. Mycol.">
        <title>101 Dothideomycetes genomes: a test case for predicting lifestyles and emergence of pathogens.</title>
        <authorList>
            <person name="Haridas S."/>
            <person name="Albert R."/>
            <person name="Binder M."/>
            <person name="Bloem J."/>
            <person name="Labutti K."/>
            <person name="Salamov A."/>
            <person name="Andreopoulos B."/>
            <person name="Baker S."/>
            <person name="Barry K."/>
            <person name="Bills G."/>
            <person name="Bluhm B."/>
            <person name="Cannon C."/>
            <person name="Castanera R."/>
            <person name="Culley D."/>
            <person name="Daum C."/>
            <person name="Ezra D."/>
            <person name="Gonzalez J."/>
            <person name="Henrissat B."/>
            <person name="Kuo A."/>
            <person name="Liang C."/>
            <person name="Lipzen A."/>
            <person name="Lutzoni F."/>
            <person name="Magnuson J."/>
            <person name="Mondo S."/>
            <person name="Nolan M."/>
            <person name="Ohm R."/>
            <person name="Pangilinan J."/>
            <person name="Park H.-J."/>
            <person name="Ramirez L."/>
            <person name="Alfaro M."/>
            <person name="Sun H."/>
            <person name="Tritt A."/>
            <person name="Yoshinaga Y."/>
            <person name="Zwiers L.-H."/>
            <person name="Turgeon B."/>
            <person name="Goodwin S."/>
            <person name="Spatafora J."/>
            <person name="Crous P."/>
            <person name="Grigoriev I."/>
        </authorList>
    </citation>
    <scope>NUCLEOTIDE SEQUENCE</scope>
    <source>
        <strain evidence="3">Tuck. ex Michener</strain>
    </source>
</reference>
<dbReference type="Pfam" id="PF04927">
    <property type="entry name" value="SMP"/>
    <property type="match status" value="1"/>
</dbReference>
<feature type="domain" description="SMP" evidence="2">
    <location>
        <begin position="193"/>
        <end position="231"/>
    </location>
</feature>
<keyword evidence="4" id="KW-1185">Reference proteome</keyword>
<feature type="compositionally biased region" description="Polar residues" evidence="1">
    <location>
        <begin position="136"/>
        <end position="155"/>
    </location>
</feature>
<dbReference type="OrthoDB" id="2799468at2759"/>
<evidence type="ECO:0000256" key="1">
    <source>
        <dbReference type="SAM" id="MobiDB-lite"/>
    </source>
</evidence>
<organism evidence="3 4">
    <name type="scientific">Viridothelium virens</name>
    <name type="common">Speckled blister lichen</name>
    <name type="synonym">Trypethelium virens</name>
    <dbReference type="NCBI Taxonomy" id="1048519"/>
    <lineage>
        <taxon>Eukaryota</taxon>
        <taxon>Fungi</taxon>
        <taxon>Dikarya</taxon>
        <taxon>Ascomycota</taxon>
        <taxon>Pezizomycotina</taxon>
        <taxon>Dothideomycetes</taxon>
        <taxon>Dothideomycetes incertae sedis</taxon>
        <taxon>Trypetheliales</taxon>
        <taxon>Trypetheliaceae</taxon>
        <taxon>Viridothelium</taxon>
    </lineage>
</organism>
<name>A0A6A6GTI6_VIRVR</name>
<feature type="region of interest" description="Disordered" evidence="1">
    <location>
        <begin position="1"/>
        <end position="237"/>
    </location>
</feature>
<evidence type="ECO:0000259" key="2">
    <source>
        <dbReference type="Pfam" id="PF04927"/>
    </source>
</evidence>
<evidence type="ECO:0000313" key="4">
    <source>
        <dbReference type="Proteomes" id="UP000800092"/>
    </source>
</evidence>
<accession>A0A6A6GTI6</accession>
<feature type="compositionally biased region" description="Basic and acidic residues" evidence="1">
    <location>
        <begin position="194"/>
        <end position="216"/>
    </location>
</feature>
<sequence length="237" mass="25015">MATQSTGEAISDTMKQEGGPTKGSTAAQMQSQVAKQRNAEAAEDQVASKLETGEPIDPSEARTVQSREQRAMDGQRPPPGSIAAQAQSIADKEKNFEQAAEEVTGKMATAPEEVTSSDAQYLQSREARVVGGDNVPSDSLASDAQRVASANEQGGTSIGRGGLDPAAQSHMQKEQNFRDVVNTVGTKMANDPEQVTKDDANLLHSREQRAHGHTDKGGITAQAQQLAAENEGKTSSR</sequence>
<proteinExistence type="predicted"/>
<dbReference type="InterPro" id="IPR007011">
    <property type="entry name" value="LEA_SMP_dom"/>
</dbReference>
<dbReference type="EMBL" id="ML991883">
    <property type="protein sequence ID" value="KAF2228939.1"/>
    <property type="molecule type" value="Genomic_DNA"/>
</dbReference>
<feature type="compositionally biased region" description="Polar residues" evidence="1">
    <location>
        <begin position="22"/>
        <end position="35"/>
    </location>
</feature>
<evidence type="ECO:0000313" key="3">
    <source>
        <dbReference type="EMBL" id="KAF2228939.1"/>
    </source>
</evidence>
<protein>
    <recommendedName>
        <fullName evidence="2">SMP domain-containing protein</fullName>
    </recommendedName>
</protein>
<feature type="compositionally biased region" description="Polar residues" evidence="1">
    <location>
        <begin position="114"/>
        <end position="123"/>
    </location>
</feature>
<dbReference type="AlphaFoldDB" id="A0A6A6GTI6"/>
<gene>
    <name evidence="3" type="ORF">EV356DRAFT_571523</name>
</gene>